<feature type="transmembrane region" description="Helical" evidence="6">
    <location>
        <begin position="153"/>
        <end position="171"/>
    </location>
</feature>
<reference evidence="7" key="1">
    <citation type="journal article" date="2014" name="Int. J. Syst. Evol. Microbiol.">
        <title>Complete genome sequence of Corynebacterium casei LMG S-19264T (=DSM 44701T), isolated from a smear-ripened cheese.</title>
        <authorList>
            <consortium name="US DOE Joint Genome Institute (JGI-PGF)"/>
            <person name="Walter F."/>
            <person name="Albersmeier A."/>
            <person name="Kalinowski J."/>
            <person name="Ruckert C."/>
        </authorList>
    </citation>
    <scope>NUCLEOTIDE SEQUENCE</scope>
    <source>
        <strain evidence="7">KCTC 42731</strain>
    </source>
</reference>
<evidence type="ECO:0000256" key="4">
    <source>
        <dbReference type="ARBA" id="ARBA00022989"/>
    </source>
</evidence>
<keyword evidence="2" id="KW-1003">Cell membrane</keyword>
<keyword evidence="4 6" id="KW-1133">Transmembrane helix</keyword>
<dbReference type="EMBL" id="BNCK01000004">
    <property type="protein sequence ID" value="GHF92821.1"/>
    <property type="molecule type" value="Genomic_DNA"/>
</dbReference>
<sequence>MSNVSKVGFKGIWPVVIGSGIGISIHSMLAGVGVSTLLNHHPFIFRLLQLMGILFLTYLGVKLIFASYIKKDAQKALQQDVIGIRSALTLNLVNVRAIILYMTVIPLFAGASIGNFLILSTIHVGILSAWLALIAMLLIKLQDKLQLHQVSRVINALGGFTLCVIALNLLLDMNRL</sequence>
<evidence type="ECO:0000256" key="1">
    <source>
        <dbReference type="ARBA" id="ARBA00004651"/>
    </source>
</evidence>
<proteinExistence type="predicted"/>
<dbReference type="GO" id="GO:0015171">
    <property type="term" value="F:amino acid transmembrane transporter activity"/>
    <property type="evidence" value="ECO:0007669"/>
    <property type="project" value="TreeGrafter"/>
</dbReference>
<evidence type="ECO:0000256" key="5">
    <source>
        <dbReference type="ARBA" id="ARBA00023136"/>
    </source>
</evidence>
<dbReference type="Proteomes" id="UP000623842">
    <property type="component" value="Unassembled WGS sequence"/>
</dbReference>
<feature type="transmembrane region" description="Helical" evidence="6">
    <location>
        <begin position="43"/>
        <end position="65"/>
    </location>
</feature>
<dbReference type="PANTHER" id="PTHR30086">
    <property type="entry name" value="ARGININE EXPORTER PROTEIN ARGO"/>
    <property type="match status" value="1"/>
</dbReference>
<dbReference type="Pfam" id="PF01810">
    <property type="entry name" value="LysE"/>
    <property type="match status" value="1"/>
</dbReference>
<reference evidence="7" key="2">
    <citation type="submission" date="2020-09" db="EMBL/GenBank/DDBJ databases">
        <authorList>
            <person name="Sun Q."/>
            <person name="Kim S."/>
        </authorList>
    </citation>
    <scope>NUCLEOTIDE SEQUENCE</scope>
    <source>
        <strain evidence="7">KCTC 42731</strain>
    </source>
</reference>
<comment type="subcellular location">
    <subcellularLocation>
        <location evidence="1">Cell membrane</location>
        <topology evidence="1">Multi-pass membrane protein</topology>
    </subcellularLocation>
</comment>
<name>A0A919BK21_9GAMM</name>
<feature type="transmembrane region" description="Helical" evidence="6">
    <location>
        <begin position="12"/>
        <end position="37"/>
    </location>
</feature>
<dbReference type="GO" id="GO:0005886">
    <property type="term" value="C:plasma membrane"/>
    <property type="evidence" value="ECO:0007669"/>
    <property type="project" value="UniProtKB-SubCell"/>
</dbReference>
<dbReference type="InterPro" id="IPR001123">
    <property type="entry name" value="LeuE-type"/>
</dbReference>
<comment type="caution">
    <text evidence="7">The sequence shown here is derived from an EMBL/GenBank/DDBJ whole genome shotgun (WGS) entry which is preliminary data.</text>
</comment>
<protein>
    <recommendedName>
        <fullName evidence="9">LysE family translocator</fullName>
    </recommendedName>
</protein>
<evidence type="ECO:0008006" key="9">
    <source>
        <dbReference type="Google" id="ProtNLM"/>
    </source>
</evidence>
<accession>A0A919BK21</accession>
<evidence type="ECO:0000256" key="6">
    <source>
        <dbReference type="SAM" id="Phobius"/>
    </source>
</evidence>
<evidence type="ECO:0000313" key="8">
    <source>
        <dbReference type="Proteomes" id="UP000623842"/>
    </source>
</evidence>
<evidence type="ECO:0000313" key="7">
    <source>
        <dbReference type="EMBL" id="GHF92821.1"/>
    </source>
</evidence>
<dbReference type="AlphaFoldDB" id="A0A919BK21"/>
<evidence type="ECO:0000256" key="2">
    <source>
        <dbReference type="ARBA" id="ARBA00022475"/>
    </source>
</evidence>
<keyword evidence="8" id="KW-1185">Reference proteome</keyword>
<keyword evidence="3 6" id="KW-0812">Transmembrane</keyword>
<gene>
    <name evidence="7" type="ORF">GCM10017161_21280</name>
</gene>
<organism evidence="7 8">
    <name type="scientific">Thalassotalea marina</name>
    <dbReference type="NCBI Taxonomy" id="1673741"/>
    <lineage>
        <taxon>Bacteria</taxon>
        <taxon>Pseudomonadati</taxon>
        <taxon>Pseudomonadota</taxon>
        <taxon>Gammaproteobacteria</taxon>
        <taxon>Alteromonadales</taxon>
        <taxon>Colwelliaceae</taxon>
        <taxon>Thalassotalea</taxon>
    </lineage>
</organism>
<feature type="transmembrane region" description="Helical" evidence="6">
    <location>
        <begin position="116"/>
        <end position="141"/>
    </location>
</feature>
<feature type="transmembrane region" description="Helical" evidence="6">
    <location>
        <begin position="86"/>
        <end position="110"/>
    </location>
</feature>
<evidence type="ECO:0000256" key="3">
    <source>
        <dbReference type="ARBA" id="ARBA00022692"/>
    </source>
</evidence>
<dbReference type="PANTHER" id="PTHR30086:SF20">
    <property type="entry name" value="ARGININE EXPORTER PROTEIN ARGO-RELATED"/>
    <property type="match status" value="1"/>
</dbReference>
<keyword evidence="5 6" id="KW-0472">Membrane</keyword>